<proteinExistence type="predicted"/>
<evidence type="ECO:0000313" key="1">
    <source>
        <dbReference type="EMBL" id="TFF33770.1"/>
    </source>
</evidence>
<protein>
    <submittedName>
        <fullName evidence="1">Uncharacterized protein</fullName>
    </submittedName>
</protein>
<sequence>MFKDLQLTECDRFRDIYAIDKIDPTIKIKTKKTFSSTYDNFTIVNEQVKAFCEAEGYQGLEFVPLPASRGFYWFKIHNVLEFDPIARGTRFLNYNESCQGYEEVIGATPPCLISKEEIGDGFYRTDLFFGSFAHKSPVEIIGIKTKEKLKAAGLKGIDYGEIHDRYEWQK</sequence>
<organism evidence="1 2">
    <name type="scientific">Mucilaginibacter psychrotolerans</name>
    <dbReference type="NCBI Taxonomy" id="1524096"/>
    <lineage>
        <taxon>Bacteria</taxon>
        <taxon>Pseudomonadati</taxon>
        <taxon>Bacteroidota</taxon>
        <taxon>Sphingobacteriia</taxon>
        <taxon>Sphingobacteriales</taxon>
        <taxon>Sphingobacteriaceae</taxon>
        <taxon>Mucilaginibacter</taxon>
    </lineage>
</organism>
<dbReference type="EMBL" id="SOZE01000039">
    <property type="protein sequence ID" value="TFF33770.1"/>
    <property type="molecule type" value="Genomic_DNA"/>
</dbReference>
<comment type="caution">
    <text evidence="1">The sequence shown here is derived from an EMBL/GenBank/DDBJ whole genome shotgun (WGS) entry which is preliminary data.</text>
</comment>
<evidence type="ECO:0000313" key="2">
    <source>
        <dbReference type="Proteomes" id="UP000297540"/>
    </source>
</evidence>
<reference evidence="1 2" key="1">
    <citation type="journal article" date="2017" name="Int. J. Syst. Evol. Microbiol.">
        <title>Mucilaginibacterpsychrotolerans sp. nov., isolated from peatlands.</title>
        <authorList>
            <person name="Deng Y."/>
            <person name="Shen L."/>
            <person name="Xu B."/>
            <person name="Liu Y."/>
            <person name="Gu Z."/>
            <person name="Liu H."/>
            <person name="Zhou Y."/>
        </authorList>
    </citation>
    <scope>NUCLEOTIDE SEQUENCE [LARGE SCALE GENOMIC DNA]</scope>
    <source>
        <strain evidence="1 2">NH7-4</strain>
    </source>
</reference>
<name>A0A4Y8S5E2_9SPHI</name>
<dbReference type="RefSeq" id="WP_133235908.1">
    <property type="nucleotide sequence ID" value="NZ_SOZE01000039.1"/>
</dbReference>
<gene>
    <name evidence="1" type="ORF">E2R66_24555</name>
</gene>
<keyword evidence="2" id="KW-1185">Reference proteome</keyword>
<dbReference type="AlphaFoldDB" id="A0A4Y8S5E2"/>
<dbReference type="Proteomes" id="UP000297540">
    <property type="component" value="Unassembled WGS sequence"/>
</dbReference>
<accession>A0A4Y8S5E2</accession>
<dbReference type="OrthoDB" id="2080324at2"/>